<organism evidence="4 5">
    <name type="scientific">Ammoniphilus resinae</name>
    <dbReference type="NCBI Taxonomy" id="861532"/>
    <lineage>
        <taxon>Bacteria</taxon>
        <taxon>Bacillati</taxon>
        <taxon>Bacillota</taxon>
        <taxon>Bacilli</taxon>
        <taxon>Bacillales</taxon>
        <taxon>Paenibacillaceae</taxon>
        <taxon>Aneurinibacillus group</taxon>
        <taxon>Ammoniphilus</taxon>
    </lineage>
</organism>
<keyword evidence="5" id="KW-1185">Reference proteome</keyword>
<dbReference type="SUPFAM" id="SSF46689">
    <property type="entry name" value="Homeodomain-like"/>
    <property type="match status" value="1"/>
</dbReference>
<protein>
    <submittedName>
        <fullName evidence="4">AcrR family transcriptional regulator</fullName>
    </submittedName>
</protein>
<keyword evidence="1 2" id="KW-0238">DNA-binding</keyword>
<evidence type="ECO:0000313" key="5">
    <source>
        <dbReference type="Proteomes" id="UP001519343"/>
    </source>
</evidence>
<feature type="DNA-binding region" description="H-T-H motif" evidence="2">
    <location>
        <begin position="37"/>
        <end position="56"/>
    </location>
</feature>
<dbReference type="PRINTS" id="PR00455">
    <property type="entry name" value="HTHTETR"/>
</dbReference>
<dbReference type="Pfam" id="PF00440">
    <property type="entry name" value="TetR_N"/>
    <property type="match status" value="1"/>
</dbReference>
<dbReference type="InterPro" id="IPR036271">
    <property type="entry name" value="Tet_transcr_reg_TetR-rel_C_sf"/>
</dbReference>
<sequence length="210" mass="24438">MSPRTSKQNEEIRVERVKQILSAAIEVYVEKGVRGTEMGDIARKAGIARGLVYYYFKDKMELFRELFSQSISTAQQFIRSRLQADEDSLIKLKKYTRFYLEMAQKQPLLLKFYRNMENDFELVFAEDSHSVAESYYHHAKQPLVDVFIQAMNEGKLKRCEPKVIVNVYWGGLTGMLDLLASGYFEREESEKVIEQVVELLFAGLQKHSVE</sequence>
<dbReference type="Gene3D" id="1.10.357.10">
    <property type="entry name" value="Tetracycline Repressor, domain 2"/>
    <property type="match status" value="1"/>
</dbReference>
<evidence type="ECO:0000256" key="2">
    <source>
        <dbReference type="PROSITE-ProRule" id="PRU00335"/>
    </source>
</evidence>
<dbReference type="InterPro" id="IPR009057">
    <property type="entry name" value="Homeodomain-like_sf"/>
</dbReference>
<reference evidence="4 5" key="1">
    <citation type="submission" date="2021-03" db="EMBL/GenBank/DDBJ databases">
        <title>Genomic Encyclopedia of Type Strains, Phase IV (KMG-IV): sequencing the most valuable type-strain genomes for metagenomic binning, comparative biology and taxonomic classification.</title>
        <authorList>
            <person name="Goeker M."/>
        </authorList>
    </citation>
    <scope>NUCLEOTIDE SEQUENCE [LARGE SCALE GENOMIC DNA]</scope>
    <source>
        <strain evidence="4 5">DSM 24738</strain>
    </source>
</reference>
<dbReference type="EMBL" id="JAGGKT010000008">
    <property type="protein sequence ID" value="MBP1932772.1"/>
    <property type="molecule type" value="Genomic_DNA"/>
</dbReference>
<dbReference type="SUPFAM" id="SSF48498">
    <property type="entry name" value="Tetracyclin repressor-like, C-terminal domain"/>
    <property type="match status" value="1"/>
</dbReference>
<gene>
    <name evidence="4" type="ORF">J2Z37_002783</name>
</gene>
<dbReference type="InterPro" id="IPR001647">
    <property type="entry name" value="HTH_TetR"/>
</dbReference>
<dbReference type="PANTHER" id="PTHR43479:SF11">
    <property type="entry name" value="ACREF_ENVCD OPERON REPRESSOR-RELATED"/>
    <property type="match status" value="1"/>
</dbReference>
<accession>A0ABS4GRM1</accession>
<dbReference type="Proteomes" id="UP001519343">
    <property type="component" value="Unassembled WGS sequence"/>
</dbReference>
<dbReference type="Gene3D" id="1.10.10.60">
    <property type="entry name" value="Homeodomain-like"/>
    <property type="match status" value="1"/>
</dbReference>
<dbReference type="RefSeq" id="WP_209810815.1">
    <property type="nucleotide sequence ID" value="NZ_JAGGKT010000008.1"/>
</dbReference>
<name>A0ABS4GRM1_9BACL</name>
<evidence type="ECO:0000313" key="4">
    <source>
        <dbReference type="EMBL" id="MBP1932772.1"/>
    </source>
</evidence>
<dbReference type="PROSITE" id="PS50977">
    <property type="entry name" value="HTH_TETR_2"/>
    <property type="match status" value="1"/>
</dbReference>
<evidence type="ECO:0000256" key="1">
    <source>
        <dbReference type="ARBA" id="ARBA00023125"/>
    </source>
</evidence>
<evidence type="ECO:0000259" key="3">
    <source>
        <dbReference type="PROSITE" id="PS50977"/>
    </source>
</evidence>
<dbReference type="PANTHER" id="PTHR43479">
    <property type="entry name" value="ACREF/ENVCD OPERON REPRESSOR-RELATED"/>
    <property type="match status" value="1"/>
</dbReference>
<proteinExistence type="predicted"/>
<dbReference type="InterPro" id="IPR050624">
    <property type="entry name" value="HTH-type_Tx_Regulator"/>
</dbReference>
<comment type="caution">
    <text evidence="4">The sequence shown here is derived from an EMBL/GenBank/DDBJ whole genome shotgun (WGS) entry which is preliminary data.</text>
</comment>
<feature type="domain" description="HTH tetR-type" evidence="3">
    <location>
        <begin position="14"/>
        <end position="74"/>
    </location>
</feature>